<evidence type="ECO:0000313" key="2">
    <source>
        <dbReference type="Proteomes" id="UP001232493"/>
    </source>
</evidence>
<protein>
    <submittedName>
        <fullName evidence="1">Uncharacterized protein</fullName>
    </submittedName>
</protein>
<organism evidence="1 2">
    <name type="scientific">Marinitoga aeolica</name>
    <dbReference type="NCBI Taxonomy" id="2809031"/>
    <lineage>
        <taxon>Bacteria</taxon>
        <taxon>Thermotogati</taxon>
        <taxon>Thermotogota</taxon>
        <taxon>Thermotogae</taxon>
        <taxon>Petrotogales</taxon>
        <taxon>Petrotogaceae</taxon>
        <taxon>Marinitoga</taxon>
    </lineage>
</organism>
<proteinExistence type="predicted"/>
<dbReference type="EMBL" id="CP069362">
    <property type="protein sequence ID" value="WGS65203.1"/>
    <property type="molecule type" value="Genomic_DNA"/>
</dbReference>
<evidence type="ECO:0000313" key="1">
    <source>
        <dbReference type="EMBL" id="WGS65203.1"/>
    </source>
</evidence>
<dbReference type="Proteomes" id="UP001232493">
    <property type="component" value="Chromosome"/>
</dbReference>
<sequence length="280" mass="34089">MNKIYSFLRYQYTRKSGTKALINGRKFKVIKTNIKVWFESKEYIIWNEKINANGKIYFFEKKYSKNKNEIVKISRVSHDEYLLKIPLREYEKIEYINNDKGNLLNGKSYSIIWIRNKNTNIEYVINKENIDKKEYNEDLIKKAVFTMVYEIMDFGEIIPNKMYNNNYIAINGTKPFDKIFSNIIYSKYDYRKPKIYEKVSRYTLLGTIYINPFNKKEKLYYKYWNNKYKKAKKEYLKLLKQRKKMMEKDYEINGLKIDFGDKDKVSLYELKKIIVMEGRN</sequence>
<reference evidence="1 2" key="1">
    <citation type="submission" date="2021-02" db="EMBL/GenBank/DDBJ databases">
        <title>Characterization of Marinitoga sp. nov. str. BP5-C20A.</title>
        <authorList>
            <person name="Erauso G."/>
            <person name="Postec A."/>
        </authorList>
    </citation>
    <scope>NUCLEOTIDE SEQUENCE [LARGE SCALE GENOMIC DNA]</scope>
    <source>
        <strain evidence="1 2">BP5-C20A</strain>
    </source>
</reference>
<keyword evidence="2" id="KW-1185">Reference proteome</keyword>
<name>A0ABY8PRF5_9BACT</name>
<dbReference type="RefSeq" id="WP_280999485.1">
    <property type="nucleotide sequence ID" value="NZ_CP069362.1"/>
</dbReference>
<accession>A0ABY8PRF5</accession>
<gene>
    <name evidence="1" type="ORF">JRV97_01200</name>
</gene>